<dbReference type="SUPFAM" id="SSF52279">
    <property type="entry name" value="Beta-D-glucan exohydrolase, C-terminal domain"/>
    <property type="match status" value="1"/>
</dbReference>
<dbReference type="eggNOG" id="COG1472">
    <property type="taxonomic scope" value="Bacteria"/>
</dbReference>
<proteinExistence type="inferred from homology"/>
<dbReference type="GO" id="GO:0009254">
    <property type="term" value="P:peptidoglycan turnover"/>
    <property type="evidence" value="ECO:0007669"/>
    <property type="project" value="TreeGrafter"/>
</dbReference>
<dbReference type="GO" id="GO:0004563">
    <property type="term" value="F:beta-N-acetylhexosaminidase activity"/>
    <property type="evidence" value="ECO:0007669"/>
    <property type="project" value="UniProtKB-EC"/>
</dbReference>
<keyword evidence="5 6" id="KW-0326">Glycosidase</keyword>
<dbReference type="InterPro" id="IPR001764">
    <property type="entry name" value="Glyco_hydro_3_N"/>
</dbReference>
<evidence type="ECO:0000256" key="6">
    <source>
        <dbReference type="RuleBase" id="RU361161"/>
    </source>
</evidence>
<dbReference type="AlphaFoldDB" id="H2BU71"/>
<feature type="domain" description="Glycoside hydrolase family 3 N-terminal" evidence="7">
    <location>
        <begin position="52"/>
        <end position="365"/>
    </location>
</feature>
<protein>
    <recommendedName>
        <fullName evidence="3">beta-N-acetylhexosaminidase</fullName>
        <ecNumber evidence="3">3.2.1.52</ecNumber>
    </recommendedName>
</protein>
<sequence length="607" mass="67580">MMMRLFSLCFISKMLLFGSILYAQEKPLKTPEFLHYQNSTWVDSIMETLSPDERIAQLIMVAAFSNRGEDHKQEILKLINEQKIGGVIFFQGGPVRQAKLMNEYQAASKVPLLGAIDAEWGLGMRLDSTISFPFQMALGAVQNNTIIYKMGAEVARQIKRVGLHLNFAPVVDVNNNAENPVINYRSFGENKYKVAKKGIAYMRGLQDHGVLPTAKHFPGHGDTDTDSHLALPQILHSRERLDTLELYPFRQLIKAGIGGVMVAHLDIPALDPSGVPSTLSAKIITELLKDELGFEGLIVTDAMNMKGVTKDNLPGIVDKDAILAGNDLLEFTEDVPRAITEISQAVKMGLISQEEIDRRCRKILALKQWSGLDNYVPISLKNLTEDLNTSKAKLLNRNLAAASLTLLKNTEKIIPVKGLDTLQIAVISVGKENTTVFQNSMGLYGKTTNFNVSNQPSEEELKTLKDKLQSFNIVITGIHDEEIRPYNKLKMSDSLQKFISELAEMKNSVIALFKNPYVMKDINNIEAASGLLLTYQDTPEAENLAARAIFGKVRVSGKLPVSVANKFREGDGLWLGGSFNANTPCFKMQAWLQEHFYNQPVPWCLIR</sequence>
<dbReference type="InterPro" id="IPR019800">
    <property type="entry name" value="Glyco_hydro_3_AS"/>
</dbReference>
<evidence type="ECO:0000256" key="3">
    <source>
        <dbReference type="ARBA" id="ARBA00012663"/>
    </source>
</evidence>
<keyword evidence="10" id="KW-1185">Reference proteome</keyword>
<dbReference type="PROSITE" id="PS00775">
    <property type="entry name" value="GLYCOSYL_HYDROL_F3"/>
    <property type="match status" value="1"/>
</dbReference>
<dbReference type="Pfam" id="PF00933">
    <property type="entry name" value="Glyco_hydro_3"/>
    <property type="match status" value="1"/>
</dbReference>
<comment type="similarity">
    <text evidence="2 6">Belongs to the glycosyl hydrolase 3 family.</text>
</comment>
<organism evidence="9 10">
    <name type="scientific">Gillisia limnaea (strain DSM 15749 / LMG 21470 / R-8282)</name>
    <dbReference type="NCBI Taxonomy" id="865937"/>
    <lineage>
        <taxon>Bacteria</taxon>
        <taxon>Pseudomonadati</taxon>
        <taxon>Bacteroidota</taxon>
        <taxon>Flavobacteriia</taxon>
        <taxon>Flavobacteriales</taxon>
        <taxon>Flavobacteriaceae</taxon>
        <taxon>Gillisia</taxon>
    </lineage>
</organism>
<dbReference type="EC" id="3.2.1.52" evidence="3"/>
<evidence type="ECO:0000313" key="10">
    <source>
        <dbReference type="Proteomes" id="UP000003844"/>
    </source>
</evidence>
<dbReference type="GO" id="GO:0005975">
    <property type="term" value="P:carbohydrate metabolic process"/>
    <property type="evidence" value="ECO:0007669"/>
    <property type="project" value="InterPro"/>
</dbReference>
<feature type="domain" description="Glycoside hydrolase family 3 C-terminal" evidence="8">
    <location>
        <begin position="405"/>
        <end position="566"/>
    </location>
</feature>
<dbReference type="PANTHER" id="PTHR30480:SF13">
    <property type="entry name" value="BETA-HEXOSAMINIDASE"/>
    <property type="match status" value="1"/>
</dbReference>
<dbReference type="PANTHER" id="PTHR30480">
    <property type="entry name" value="BETA-HEXOSAMINIDASE-RELATED"/>
    <property type="match status" value="1"/>
</dbReference>
<dbReference type="HOGENOM" id="CLU_008392_5_3_10"/>
<dbReference type="STRING" id="865937.Gilli_2072"/>
<evidence type="ECO:0000256" key="5">
    <source>
        <dbReference type="ARBA" id="ARBA00023295"/>
    </source>
</evidence>
<dbReference type="Pfam" id="PF01915">
    <property type="entry name" value="Glyco_hydro_3_C"/>
    <property type="match status" value="1"/>
</dbReference>
<evidence type="ECO:0000256" key="1">
    <source>
        <dbReference type="ARBA" id="ARBA00001231"/>
    </source>
</evidence>
<keyword evidence="4 6" id="KW-0378">Hydrolase</keyword>
<dbReference type="InterPro" id="IPR050226">
    <property type="entry name" value="NagZ_Beta-hexosaminidase"/>
</dbReference>
<evidence type="ECO:0000256" key="4">
    <source>
        <dbReference type="ARBA" id="ARBA00022801"/>
    </source>
</evidence>
<evidence type="ECO:0000256" key="2">
    <source>
        <dbReference type="ARBA" id="ARBA00005336"/>
    </source>
</evidence>
<dbReference type="PRINTS" id="PR00133">
    <property type="entry name" value="GLHYDRLASE3"/>
</dbReference>
<gene>
    <name evidence="9" type="ORF">Gilli_2072</name>
</gene>
<comment type="catalytic activity">
    <reaction evidence="1">
        <text>Hydrolysis of terminal non-reducing N-acetyl-D-hexosamine residues in N-acetyl-beta-D-hexosaminides.</text>
        <dbReference type="EC" id="3.2.1.52"/>
    </reaction>
</comment>
<dbReference type="SUPFAM" id="SSF51445">
    <property type="entry name" value="(Trans)glycosidases"/>
    <property type="match status" value="1"/>
</dbReference>
<evidence type="ECO:0000259" key="8">
    <source>
        <dbReference type="Pfam" id="PF01915"/>
    </source>
</evidence>
<evidence type="ECO:0000313" key="9">
    <source>
        <dbReference type="EMBL" id="EHQ02705.1"/>
    </source>
</evidence>
<reference evidence="10" key="1">
    <citation type="journal article" date="2012" name="Stand. Genomic Sci.">
        <title>Genome sequence of the Antarctic rhodopsins-containing flavobacterium Gillisia limnaea type strain (R-8282(T)).</title>
        <authorList>
            <person name="Riedel T."/>
            <person name="Held B."/>
            <person name="Nolan M."/>
            <person name="Lucas S."/>
            <person name="Lapidus A."/>
            <person name="Tice H."/>
            <person name="Del Rio T.G."/>
            <person name="Cheng J.F."/>
            <person name="Han C."/>
            <person name="Tapia R."/>
            <person name="Goodwin L.A."/>
            <person name="Pitluck S."/>
            <person name="Liolios K."/>
            <person name="Mavromatis K."/>
            <person name="Pagani I."/>
            <person name="Ivanova N."/>
            <person name="Mikhailova N."/>
            <person name="Pati A."/>
            <person name="Chen A."/>
            <person name="Palaniappan K."/>
            <person name="Land M."/>
            <person name="Rohde M."/>
            <person name="Tindall B.J."/>
            <person name="Detter J.C."/>
            <person name="Goker M."/>
            <person name="Bristow J."/>
            <person name="Eisen J.A."/>
            <person name="Markowitz V."/>
            <person name="Hugenholtz P."/>
            <person name="Kyrpides N.C."/>
            <person name="Klenk H.P."/>
            <person name="Woyke T."/>
        </authorList>
    </citation>
    <scope>NUCLEOTIDE SEQUENCE [LARGE SCALE GENOMIC DNA]</scope>
    <source>
        <strain evidence="10">DSM 15749 / LMG 21470 / R-8282</strain>
    </source>
</reference>
<dbReference type="EMBL" id="JH594606">
    <property type="protein sequence ID" value="EHQ02705.1"/>
    <property type="molecule type" value="Genomic_DNA"/>
</dbReference>
<name>H2BU71_GILLR</name>
<dbReference type="Proteomes" id="UP000003844">
    <property type="component" value="Unassembled WGS sequence"/>
</dbReference>
<dbReference type="InterPro" id="IPR036962">
    <property type="entry name" value="Glyco_hydro_3_N_sf"/>
</dbReference>
<dbReference type="Gene3D" id="3.20.20.300">
    <property type="entry name" value="Glycoside hydrolase, family 3, N-terminal domain"/>
    <property type="match status" value="1"/>
</dbReference>
<dbReference type="InterPro" id="IPR002772">
    <property type="entry name" value="Glyco_hydro_3_C"/>
</dbReference>
<dbReference type="InterPro" id="IPR036881">
    <property type="entry name" value="Glyco_hydro_3_C_sf"/>
</dbReference>
<evidence type="ECO:0000259" key="7">
    <source>
        <dbReference type="Pfam" id="PF00933"/>
    </source>
</evidence>
<accession>H2BU71</accession>
<dbReference type="Gene3D" id="3.40.50.1700">
    <property type="entry name" value="Glycoside hydrolase family 3 C-terminal domain"/>
    <property type="match status" value="1"/>
</dbReference>
<dbReference type="InterPro" id="IPR017853">
    <property type="entry name" value="GH"/>
</dbReference>